<keyword evidence="4" id="KW-1185">Reference proteome</keyword>
<dbReference type="Pfam" id="PF03401">
    <property type="entry name" value="TctC"/>
    <property type="match status" value="1"/>
</dbReference>
<dbReference type="EMBL" id="NEVQ01000008">
    <property type="protein sequence ID" value="OZI59162.1"/>
    <property type="molecule type" value="Genomic_DNA"/>
</dbReference>
<evidence type="ECO:0000313" key="3">
    <source>
        <dbReference type="EMBL" id="OZI59162.1"/>
    </source>
</evidence>
<evidence type="ECO:0000313" key="4">
    <source>
        <dbReference type="Proteomes" id="UP000216885"/>
    </source>
</evidence>
<name>A0A261UCN1_9BORD</name>
<dbReference type="OrthoDB" id="8678477at2"/>
<proteinExistence type="inferred from homology"/>
<feature type="chain" id="PRO_5013102610" evidence="2">
    <location>
        <begin position="27"/>
        <end position="324"/>
    </location>
</feature>
<protein>
    <submittedName>
        <fullName evidence="3">ABC transporter substrate-binding protein</fullName>
    </submittedName>
</protein>
<dbReference type="Gene3D" id="3.40.190.10">
    <property type="entry name" value="Periplasmic binding protein-like II"/>
    <property type="match status" value="1"/>
</dbReference>
<evidence type="ECO:0000256" key="2">
    <source>
        <dbReference type="SAM" id="SignalP"/>
    </source>
</evidence>
<dbReference type="Gene3D" id="3.40.190.150">
    <property type="entry name" value="Bordetella uptake gene, domain 1"/>
    <property type="match status" value="1"/>
</dbReference>
<gene>
    <name evidence="3" type="ORF">CAL20_05935</name>
</gene>
<dbReference type="CDD" id="cd13578">
    <property type="entry name" value="PBP2_Bug27"/>
    <property type="match status" value="1"/>
</dbReference>
<dbReference type="SUPFAM" id="SSF53850">
    <property type="entry name" value="Periplasmic binding protein-like II"/>
    <property type="match status" value="1"/>
</dbReference>
<dbReference type="RefSeq" id="WP_094820150.1">
    <property type="nucleotide sequence ID" value="NZ_NEVO01000004.1"/>
</dbReference>
<feature type="signal peptide" evidence="2">
    <location>
        <begin position="1"/>
        <end position="26"/>
    </location>
</feature>
<sequence length="324" mass="33525">MEFLTSKKWACAAAVCCAFGVSAAYADYPDRAITLVVPTAAGGGNDALARVVGQKMGDLLGQSIIVVNKPGAQGAIASDYVARQPADGYTLMLGYIGTHGINPALQKLNYDPVKDFTPIGRVADSPTIMVVSSSIGVNDVAGLVKYSKDHPDSLTFASAGAGTAPAVAGQLFNQATGANMLDIPYKGSAPALTDTLSGTTQVMFPSLFSVYPHLKSEKIRALAVAGPTRTSVLPGLPTLAEAGVPGVEVPQWYAIFAPAKADAALVQKLNTALNQALNDPEVVKKIDEQGAEVHTSTPAELGAFVQSEAVRWKKLAATTALAAR</sequence>
<accession>A0A261UCN1</accession>
<dbReference type="PANTHER" id="PTHR42928:SF5">
    <property type="entry name" value="BLR1237 PROTEIN"/>
    <property type="match status" value="1"/>
</dbReference>
<dbReference type="AlphaFoldDB" id="A0A261UCN1"/>
<keyword evidence="2" id="KW-0732">Signal</keyword>
<dbReference type="PIRSF" id="PIRSF017082">
    <property type="entry name" value="YflP"/>
    <property type="match status" value="1"/>
</dbReference>
<dbReference type="InterPro" id="IPR042100">
    <property type="entry name" value="Bug_dom1"/>
</dbReference>
<evidence type="ECO:0000256" key="1">
    <source>
        <dbReference type="ARBA" id="ARBA00006987"/>
    </source>
</evidence>
<comment type="similarity">
    <text evidence="1">Belongs to the UPF0065 (bug) family.</text>
</comment>
<organism evidence="3 4">
    <name type="scientific">Bordetella genomosp. 4</name>
    <dbReference type="NCBI Taxonomy" id="463044"/>
    <lineage>
        <taxon>Bacteria</taxon>
        <taxon>Pseudomonadati</taxon>
        <taxon>Pseudomonadota</taxon>
        <taxon>Betaproteobacteria</taxon>
        <taxon>Burkholderiales</taxon>
        <taxon>Alcaligenaceae</taxon>
        <taxon>Bordetella</taxon>
    </lineage>
</organism>
<dbReference type="Proteomes" id="UP000216885">
    <property type="component" value="Unassembled WGS sequence"/>
</dbReference>
<dbReference type="InterPro" id="IPR005064">
    <property type="entry name" value="BUG"/>
</dbReference>
<dbReference type="PANTHER" id="PTHR42928">
    <property type="entry name" value="TRICARBOXYLATE-BINDING PROTEIN"/>
    <property type="match status" value="1"/>
</dbReference>
<reference evidence="3 4" key="1">
    <citation type="submission" date="2017-05" db="EMBL/GenBank/DDBJ databases">
        <title>Complete and WGS of Bordetella genogroups.</title>
        <authorList>
            <person name="Spilker T."/>
            <person name="LiPuma J."/>
        </authorList>
    </citation>
    <scope>NUCLEOTIDE SEQUENCE [LARGE SCALE GENOMIC DNA]</scope>
    <source>
        <strain evidence="3 4">AU9919</strain>
    </source>
</reference>
<comment type="caution">
    <text evidence="3">The sequence shown here is derived from an EMBL/GenBank/DDBJ whole genome shotgun (WGS) entry which is preliminary data.</text>
</comment>